<dbReference type="RefSeq" id="XP_002583556.1">
    <property type="nucleotide sequence ID" value="XM_002583510.1"/>
</dbReference>
<dbReference type="OrthoDB" id="6359816at2759"/>
<dbReference type="eggNOG" id="KOG1987">
    <property type="taxonomic scope" value="Eukaryota"/>
</dbReference>
<name>C4JVD1_UNCRE</name>
<dbReference type="OMA" id="QLDGPWK"/>
<dbReference type="STRING" id="336963.C4JVD1"/>
<dbReference type="EMBL" id="CH476618">
    <property type="protein sequence ID" value="EEP81658.1"/>
    <property type="molecule type" value="Genomic_DNA"/>
</dbReference>
<feature type="domain" description="BTB" evidence="1">
    <location>
        <begin position="23"/>
        <end position="90"/>
    </location>
</feature>
<proteinExistence type="predicted"/>
<dbReference type="InterPro" id="IPR011333">
    <property type="entry name" value="SKP1/BTB/POZ_sf"/>
</dbReference>
<dbReference type="CDD" id="cd18186">
    <property type="entry name" value="BTB_POZ_ZBTB_KLHL-like"/>
    <property type="match status" value="1"/>
</dbReference>
<dbReference type="VEuPathDB" id="FungiDB:UREG_06523"/>
<keyword evidence="3" id="KW-1185">Reference proteome</keyword>
<dbReference type="HOGENOM" id="CLU_057752_1_1_1"/>
<evidence type="ECO:0000313" key="2">
    <source>
        <dbReference type="EMBL" id="EEP81658.1"/>
    </source>
</evidence>
<dbReference type="InterPro" id="IPR000210">
    <property type="entry name" value="BTB/POZ_dom"/>
</dbReference>
<dbReference type="Gene3D" id="3.30.710.10">
    <property type="entry name" value="Potassium Channel Kv1.1, Chain A"/>
    <property type="match status" value="1"/>
</dbReference>
<reference evidence="3" key="1">
    <citation type="journal article" date="2009" name="Genome Res.">
        <title>Comparative genomic analyses of the human fungal pathogens Coccidioides and their relatives.</title>
        <authorList>
            <person name="Sharpton T.J."/>
            <person name="Stajich J.E."/>
            <person name="Rounsley S.D."/>
            <person name="Gardner M.J."/>
            <person name="Wortman J.R."/>
            <person name="Jordar V.S."/>
            <person name="Maiti R."/>
            <person name="Kodira C.D."/>
            <person name="Neafsey D.E."/>
            <person name="Zeng Q."/>
            <person name="Hung C.-Y."/>
            <person name="McMahan C."/>
            <person name="Muszewska A."/>
            <person name="Grynberg M."/>
            <person name="Mandel M.A."/>
            <person name="Kellner E.M."/>
            <person name="Barker B.M."/>
            <person name="Galgiani J.N."/>
            <person name="Orbach M.J."/>
            <person name="Kirkland T.N."/>
            <person name="Cole G.T."/>
            <person name="Henn M.R."/>
            <person name="Birren B.W."/>
            <person name="Taylor J.W."/>
        </authorList>
    </citation>
    <scope>NUCLEOTIDE SEQUENCE [LARGE SCALE GENOMIC DNA]</scope>
    <source>
        <strain evidence="3">UAMH 1704</strain>
    </source>
</reference>
<dbReference type="AlphaFoldDB" id="C4JVD1"/>
<dbReference type="Pfam" id="PF00651">
    <property type="entry name" value="BTB"/>
    <property type="match status" value="1"/>
</dbReference>
<sequence>MELQDTYSLSAGLKRYHDSGQFTDLTIRVAGEEFKVHRVIVCSQSEYFSRLYDGDWKETARNEVDIEEAEPGVVEAMICFMYNRNYDSSGGPQCRVSPLFLNAQVYSLAERLGIPCLMEKAKEIFKDIASTCWDMDDFPPVILEVYTTTPETDRGLRDLIVRTCIANLESLLKKGEFLSVLESCAPFSADIARTLAKISTVQRNIYQCPDCRNQFEASISGGQISYCVHCGSCDSNWDTHKVK</sequence>
<dbReference type="Proteomes" id="UP000002058">
    <property type="component" value="Unassembled WGS sequence"/>
</dbReference>
<dbReference type="PROSITE" id="PS50097">
    <property type="entry name" value="BTB"/>
    <property type="match status" value="1"/>
</dbReference>
<gene>
    <name evidence="2" type="ORF">UREG_06523</name>
</gene>
<organism evidence="2 3">
    <name type="scientific">Uncinocarpus reesii (strain UAMH 1704)</name>
    <dbReference type="NCBI Taxonomy" id="336963"/>
    <lineage>
        <taxon>Eukaryota</taxon>
        <taxon>Fungi</taxon>
        <taxon>Dikarya</taxon>
        <taxon>Ascomycota</taxon>
        <taxon>Pezizomycotina</taxon>
        <taxon>Eurotiomycetes</taxon>
        <taxon>Eurotiomycetidae</taxon>
        <taxon>Onygenales</taxon>
        <taxon>Onygenaceae</taxon>
        <taxon>Uncinocarpus</taxon>
    </lineage>
</organism>
<evidence type="ECO:0000313" key="3">
    <source>
        <dbReference type="Proteomes" id="UP000002058"/>
    </source>
</evidence>
<dbReference type="PANTHER" id="PTHR47843:SF5">
    <property type="entry name" value="BTB_POZ DOMAIN PROTEIN"/>
    <property type="match status" value="1"/>
</dbReference>
<evidence type="ECO:0000259" key="1">
    <source>
        <dbReference type="PROSITE" id="PS50097"/>
    </source>
</evidence>
<dbReference type="InParanoid" id="C4JVD1"/>
<dbReference type="SUPFAM" id="SSF54695">
    <property type="entry name" value="POZ domain"/>
    <property type="match status" value="1"/>
</dbReference>
<protein>
    <recommendedName>
        <fullName evidence="1">BTB domain-containing protein</fullName>
    </recommendedName>
</protein>
<accession>C4JVD1</accession>
<dbReference type="KEGG" id="ure:UREG_06523"/>
<dbReference type="SMART" id="SM00225">
    <property type="entry name" value="BTB"/>
    <property type="match status" value="1"/>
</dbReference>
<dbReference type="PANTHER" id="PTHR47843">
    <property type="entry name" value="BTB DOMAIN-CONTAINING PROTEIN-RELATED"/>
    <property type="match status" value="1"/>
</dbReference>
<dbReference type="GeneID" id="8442630"/>